<dbReference type="AlphaFoldDB" id="A0A438IWG2"/>
<name>A0A438IWG2_VITVI</name>
<protein>
    <recommendedName>
        <fullName evidence="3">Integrase catalytic domain-containing protein</fullName>
    </recommendedName>
</protein>
<dbReference type="GO" id="GO:0003676">
    <property type="term" value="F:nucleic acid binding"/>
    <property type="evidence" value="ECO:0007669"/>
    <property type="project" value="InterPro"/>
</dbReference>
<evidence type="ECO:0000313" key="2">
    <source>
        <dbReference type="Proteomes" id="UP000288805"/>
    </source>
</evidence>
<dbReference type="InterPro" id="IPR036397">
    <property type="entry name" value="RNaseH_sf"/>
</dbReference>
<dbReference type="Gene3D" id="3.30.420.10">
    <property type="entry name" value="Ribonuclease H-like superfamily/Ribonuclease H"/>
    <property type="match status" value="1"/>
</dbReference>
<dbReference type="InterPro" id="IPR012337">
    <property type="entry name" value="RNaseH-like_sf"/>
</dbReference>
<dbReference type="SUPFAM" id="SSF53098">
    <property type="entry name" value="Ribonuclease H-like"/>
    <property type="match status" value="1"/>
</dbReference>
<gene>
    <name evidence="1" type="ORF">CK203_026416</name>
</gene>
<organism evidence="1 2">
    <name type="scientific">Vitis vinifera</name>
    <name type="common">Grape</name>
    <dbReference type="NCBI Taxonomy" id="29760"/>
    <lineage>
        <taxon>Eukaryota</taxon>
        <taxon>Viridiplantae</taxon>
        <taxon>Streptophyta</taxon>
        <taxon>Embryophyta</taxon>
        <taxon>Tracheophyta</taxon>
        <taxon>Spermatophyta</taxon>
        <taxon>Magnoliopsida</taxon>
        <taxon>eudicotyledons</taxon>
        <taxon>Gunneridae</taxon>
        <taxon>Pentapetalae</taxon>
        <taxon>rosids</taxon>
        <taxon>Vitales</taxon>
        <taxon>Vitaceae</taxon>
        <taxon>Viteae</taxon>
        <taxon>Vitis</taxon>
    </lineage>
</organism>
<dbReference type="Proteomes" id="UP000288805">
    <property type="component" value="Unassembled WGS sequence"/>
</dbReference>
<evidence type="ECO:0008006" key="3">
    <source>
        <dbReference type="Google" id="ProtNLM"/>
    </source>
</evidence>
<comment type="caution">
    <text evidence="1">The sequence shown here is derived from an EMBL/GenBank/DDBJ whole genome shotgun (WGS) entry which is preliminary data.</text>
</comment>
<accession>A0A438IWG2</accession>
<evidence type="ECO:0000313" key="1">
    <source>
        <dbReference type="EMBL" id="RVX00805.1"/>
    </source>
</evidence>
<proteinExistence type="predicted"/>
<reference evidence="1 2" key="1">
    <citation type="journal article" date="2018" name="PLoS Genet.">
        <title>Population sequencing reveals clonal diversity and ancestral inbreeding in the grapevine cultivar Chardonnay.</title>
        <authorList>
            <person name="Roach M.J."/>
            <person name="Johnson D.L."/>
            <person name="Bohlmann J."/>
            <person name="van Vuuren H.J."/>
            <person name="Jones S.J."/>
            <person name="Pretorius I.S."/>
            <person name="Schmidt S.A."/>
            <person name="Borneman A.R."/>
        </authorList>
    </citation>
    <scope>NUCLEOTIDE SEQUENCE [LARGE SCALE GENOMIC DNA]</scope>
    <source>
        <strain evidence="2">cv. Chardonnay</strain>
        <tissue evidence="1">Leaf</tissue>
    </source>
</reference>
<sequence>MTVKNLSHFLIFQWERPEGPTLHLRRAASPGRESPLLKPSPLLHLRLRNAPRFHLLRVEYPLVLPLQFLYTFKYISLRRPRLRESFVQAMARQVEDQSHEESELWSTSKPLAKLGKGLAKLSVKYGVRHKVSTPYHPQKNGQVELVNLEIKRILTKIVYGKACHLPVELEHHAYWAIKKMNFNSDQVGAKKKYDLNELEACQNESYECLGKLRLRWNGPYVVKEVFPYGTVTIRNPRIGNEFKVNGEWWSPTQLIMDTIVYFFQKVKEKQLAYAQSYLIPLPRLLSYYLFCCGHKLPEFDRRMASHTYVIDQWARTIHSGSQLTTHGTRRKRALHAVPLPSTIESPLPLTPTFDTIPVLPIPLPSPLSSALELAIPISTPIVLVSNLPRPHNLKLLMLPLREDFFTPADTDLKVDGGTEMIGSNSNTRAPTVTPVLEEINGVVDPIIGA</sequence>
<dbReference type="EMBL" id="QGNW01000079">
    <property type="protein sequence ID" value="RVX00805.1"/>
    <property type="molecule type" value="Genomic_DNA"/>
</dbReference>